<evidence type="ECO:0008006" key="8">
    <source>
        <dbReference type="Google" id="ProtNLM"/>
    </source>
</evidence>
<sequence length="357" mass="39200">MRWRRGRWHRCRNRGTAHRRSECGGRCPGRGVVGCSRCCSGCGGCSRGRHDADGCCRRRSWWRQRRQRAQDARVPDQHGQRQRVDRHTRRRRASRHRGRSLVTEWRLTAAEFVHALEAAGVDRVPYPFRYRAEPADYEGRTARRRASASRVAALASDVSFVRALQALVDSDVRIEVAGFRGADGVRLLAGIDGAAGAVARQLSSAELRGDVIVTACSPRGLGAAIAAQLPECPPGARRPFRAPRGGSSDSSYSTSVLRSAGAAPTSDPVRAFVQVPCTASGEITIVVRADAERSGRDVVFWYDFEGDGRYVVQEKNDIVCAPATSAMIGSTVQRIVDATLDRGRDEHAPFQVLRPVR</sequence>
<reference evidence="6 7" key="1">
    <citation type="submission" date="2018-07" db="EMBL/GenBank/DDBJ databases">
        <title>Genome sequence of Rhodococcus rhodnii ATCC 35071 from Rhodnius prolixus.</title>
        <authorList>
            <person name="Patel V."/>
            <person name="Vogel K.J."/>
        </authorList>
    </citation>
    <scope>NUCLEOTIDE SEQUENCE [LARGE SCALE GENOMIC DNA]</scope>
    <source>
        <strain evidence="6 7">ATCC 35071</strain>
    </source>
</reference>
<dbReference type="AlphaFoldDB" id="A0A6P2CGH5"/>
<gene>
    <name evidence="6" type="ORF">DW322_16485</name>
</gene>
<feature type="compositionally biased region" description="Basic and acidic residues" evidence="5">
    <location>
        <begin position="68"/>
        <end position="85"/>
    </location>
</feature>
<comment type="caution">
    <text evidence="6">The sequence shown here is derived from an EMBL/GenBank/DDBJ whole genome shotgun (WGS) entry which is preliminary data.</text>
</comment>
<feature type="compositionally biased region" description="Low complexity" evidence="5">
    <location>
        <begin position="235"/>
        <end position="259"/>
    </location>
</feature>
<evidence type="ECO:0000313" key="7">
    <source>
        <dbReference type="Proteomes" id="UP000471120"/>
    </source>
</evidence>
<evidence type="ECO:0000256" key="4">
    <source>
        <dbReference type="ARBA" id="ARBA00023186"/>
    </source>
</evidence>
<keyword evidence="4" id="KW-0143">Chaperone</keyword>
<dbReference type="Pfam" id="PF14011">
    <property type="entry name" value="ESX-1_EspG"/>
    <property type="match status" value="1"/>
</dbReference>
<name>A0A6P2CGH5_9NOCA</name>
<evidence type="ECO:0000256" key="5">
    <source>
        <dbReference type="SAM" id="MobiDB-lite"/>
    </source>
</evidence>
<evidence type="ECO:0000256" key="1">
    <source>
        <dbReference type="ARBA" id="ARBA00004496"/>
    </source>
</evidence>
<comment type="similarity">
    <text evidence="2">Belongs to the EspG family.</text>
</comment>
<evidence type="ECO:0000256" key="2">
    <source>
        <dbReference type="ARBA" id="ARBA00006411"/>
    </source>
</evidence>
<feature type="compositionally biased region" description="Basic residues" evidence="5">
    <location>
        <begin position="86"/>
        <end position="97"/>
    </location>
</feature>
<protein>
    <recommendedName>
        <fullName evidence="8">ESX secretion-associated protein EspG</fullName>
    </recommendedName>
</protein>
<keyword evidence="3" id="KW-0963">Cytoplasm</keyword>
<dbReference type="InterPro" id="IPR025734">
    <property type="entry name" value="EspG"/>
</dbReference>
<organism evidence="6 7">
    <name type="scientific">Rhodococcus rhodnii</name>
    <dbReference type="NCBI Taxonomy" id="38312"/>
    <lineage>
        <taxon>Bacteria</taxon>
        <taxon>Bacillati</taxon>
        <taxon>Actinomycetota</taxon>
        <taxon>Actinomycetes</taxon>
        <taxon>Mycobacteriales</taxon>
        <taxon>Nocardiaceae</taxon>
        <taxon>Rhodococcus</taxon>
    </lineage>
</organism>
<dbReference type="EMBL" id="QRCM01000001">
    <property type="protein sequence ID" value="TXG91503.1"/>
    <property type="molecule type" value="Genomic_DNA"/>
</dbReference>
<accession>A0A6P2CGH5</accession>
<feature type="region of interest" description="Disordered" evidence="5">
    <location>
        <begin position="67"/>
        <end position="97"/>
    </location>
</feature>
<dbReference type="Proteomes" id="UP000471120">
    <property type="component" value="Unassembled WGS sequence"/>
</dbReference>
<feature type="region of interest" description="Disordered" evidence="5">
    <location>
        <begin position="235"/>
        <end position="262"/>
    </location>
</feature>
<evidence type="ECO:0000313" key="6">
    <source>
        <dbReference type="EMBL" id="TXG91503.1"/>
    </source>
</evidence>
<proteinExistence type="inferred from homology"/>
<evidence type="ECO:0000256" key="3">
    <source>
        <dbReference type="ARBA" id="ARBA00022490"/>
    </source>
</evidence>
<comment type="subcellular location">
    <subcellularLocation>
        <location evidence="1">Cytoplasm</location>
    </subcellularLocation>
</comment>